<name>A0ABM9D4J4_9BACT</name>
<evidence type="ECO:0000256" key="1">
    <source>
        <dbReference type="ARBA" id="ARBA00004863"/>
    </source>
</evidence>
<dbReference type="InterPro" id="IPR003773">
    <property type="entry name" value="Menaquinone_biosynth"/>
</dbReference>
<dbReference type="Gene3D" id="3.40.190.10">
    <property type="entry name" value="Periplasmic binding protein-like II"/>
    <property type="match status" value="2"/>
</dbReference>
<comment type="pathway">
    <text evidence="1 4">Quinol/quinone metabolism; menaquinone biosynthesis.</text>
</comment>
<feature type="binding site" evidence="4">
    <location>
        <begin position="111"/>
        <end position="112"/>
    </location>
    <ligand>
        <name>substrate</name>
    </ligand>
</feature>
<keyword evidence="2 4" id="KW-0474">Menaquinone biosynthesis</keyword>
<evidence type="ECO:0000256" key="4">
    <source>
        <dbReference type="HAMAP-Rule" id="MF_00996"/>
    </source>
</evidence>
<dbReference type="RefSeq" id="WP_305731130.1">
    <property type="nucleotide sequence ID" value="NZ_OW150024.1"/>
</dbReference>
<dbReference type="PANTHER" id="PTHR37167:SF1">
    <property type="entry name" value="1,4-DIHYDROXY-6-NAPHTOATE SYNTHASE"/>
    <property type="match status" value="1"/>
</dbReference>
<organism evidence="5 6">
    <name type="scientific">Trichlorobacter ammonificans</name>
    <dbReference type="NCBI Taxonomy" id="2916410"/>
    <lineage>
        <taxon>Bacteria</taxon>
        <taxon>Pseudomonadati</taxon>
        <taxon>Thermodesulfobacteriota</taxon>
        <taxon>Desulfuromonadia</taxon>
        <taxon>Geobacterales</taxon>
        <taxon>Geobacteraceae</taxon>
        <taxon>Trichlorobacter</taxon>
    </lineage>
</organism>
<keyword evidence="6" id="KW-1185">Reference proteome</keyword>
<gene>
    <name evidence="4 5" type="primary">mqnD</name>
    <name evidence="5" type="ORF">GEAMG1_0355</name>
</gene>
<protein>
    <recommendedName>
        <fullName evidence="4">1,4-dihydroxy-6-naphtoate synthase</fullName>
        <ecNumber evidence="4">4.1.99.29</ecNumber>
    </recommendedName>
    <alternativeName>
        <fullName evidence="4">Menaquinone biosynthetic enzyme MqnD</fullName>
    </alternativeName>
</protein>
<reference evidence="5 6" key="1">
    <citation type="submission" date="2022-03" db="EMBL/GenBank/DDBJ databases">
        <authorList>
            <person name="Koch H."/>
        </authorList>
    </citation>
    <scope>NUCLEOTIDE SEQUENCE [LARGE SCALE GENOMIC DNA]</scope>
    <source>
        <strain evidence="5 6">G1</strain>
    </source>
</reference>
<comment type="similarity">
    <text evidence="4">Belongs to the MqnA/MqnD family. MqnD subfamily.</text>
</comment>
<dbReference type="EC" id="4.1.99.29" evidence="4"/>
<dbReference type="Pfam" id="PF02621">
    <property type="entry name" value="VitK2_biosynth"/>
    <property type="match status" value="1"/>
</dbReference>
<comment type="catalytic activity">
    <reaction evidence="4">
        <text>cyclic dehypoxanthinylfutalosinate = 1,4-dihydroxy-6-naphthoate + dihydroxyacetone</text>
        <dbReference type="Rhea" id="RHEA:33087"/>
        <dbReference type="ChEBI" id="CHEBI:16016"/>
        <dbReference type="ChEBI" id="CHEBI:64254"/>
        <dbReference type="ChEBI" id="CHEBI:64270"/>
        <dbReference type="EC" id="4.1.99.29"/>
    </reaction>
</comment>
<dbReference type="Proteomes" id="UP001295463">
    <property type="component" value="Chromosome"/>
</dbReference>
<dbReference type="HAMAP" id="MF_00996">
    <property type="entry name" value="MqnD"/>
    <property type="match status" value="1"/>
</dbReference>
<dbReference type="CDD" id="cd13635">
    <property type="entry name" value="PBP2_Ttha1568_Mqnd"/>
    <property type="match status" value="1"/>
</dbReference>
<evidence type="ECO:0000256" key="2">
    <source>
        <dbReference type="ARBA" id="ARBA00022428"/>
    </source>
</evidence>
<dbReference type="EMBL" id="OW150024">
    <property type="protein sequence ID" value="CAH2030177.1"/>
    <property type="molecule type" value="Genomic_DNA"/>
</dbReference>
<dbReference type="SUPFAM" id="SSF53850">
    <property type="entry name" value="Periplasmic binding protein-like II"/>
    <property type="match status" value="1"/>
</dbReference>
<comment type="function">
    <text evidence="4">Catalyzes the conversion of cyclic dehypoxanthine futalosine (cyclic DHFL) into 1,4-dihydroxy-6-naphthoate, a step in the biosynthesis of menaquinone (MK, vitamin K2).</text>
</comment>
<dbReference type="PANTHER" id="PTHR37167">
    <property type="entry name" value="1,4-DIHYDROXY-6-NAPHTOATE SYNTHASE"/>
    <property type="match status" value="1"/>
</dbReference>
<accession>A0ABM9D4J4</accession>
<feature type="binding site" evidence="4">
    <location>
        <begin position="57"/>
        <end position="59"/>
    </location>
    <ligand>
        <name>substrate</name>
    </ligand>
</feature>
<keyword evidence="3 4" id="KW-0456">Lyase</keyword>
<sequence length="278" mass="30256">MRDPLTLGFSPCPNDTFMFYPLVHGLVDTGGLCFNERLEDVETLNRLAVQGVLDVTKVSYAALGHIREEYGLLRAGSALGRGCGPLVVAREPFDLSTLRGKTIAIPGRYTTAHLLLRLFDPSLALFLEMPFHEIMDAVMTGRVDAGVIIHESRFTYRGFGLHELLDLGSWWEGETGLPIPLGGIVARRSLGGATITVIERALSAAVAYARDNPAAAARYIREHAQEMSPEVCAAHIGLYVNDFSKELGDEGERAIAELLRRAERAGVVPPSTLPLFAV</sequence>
<feature type="active site" description="Proton acceptor" evidence="4">
    <location>
        <position position="150"/>
    </location>
</feature>
<dbReference type="InterPro" id="IPR030869">
    <property type="entry name" value="MqnD"/>
</dbReference>
<evidence type="ECO:0000313" key="6">
    <source>
        <dbReference type="Proteomes" id="UP001295463"/>
    </source>
</evidence>
<evidence type="ECO:0000256" key="3">
    <source>
        <dbReference type="ARBA" id="ARBA00023239"/>
    </source>
</evidence>
<proteinExistence type="inferred from homology"/>
<evidence type="ECO:0000313" key="5">
    <source>
        <dbReference type="EMBL" id="CAH2030177.1"/>
    </source>
</evidence>
<dbReference type="GO" id="GO:0016829">
    <property type="term" value="F:lyase activity"/>
    <property type="evidence" value="ECO:0007669"/>
    <property type="project" value="UniProtKB-KW"/>
</dbReference>